<evidence type="ECO:0000313" key="3">
    <source>
        <dbReference type="Proteomes" id="UP000244855"/>
    </source>
</evidence>
<dbReference type="OrthoDB" id="544298at2759"/>
<keyword evidence="1" id="KW-0472">Membrane</keyword>
<gene>
    <name evidence="2" type="ORF">DM02DRAFT_610323</name>
</gene>
<organism evidence="2 3">
    <name type="scientific">Periconia macrospinosa</name>
    <dbReference type="NCBI Taxonomy" id="97972"/>
    <lineage>
        <taxon>Eukaryota</taxon>
        <taxon>Fungi</taxon>
        <taxon>Dikarya</taxon>
        <taxon>Ascomycota</taxon>
        <taxon>Pezizomycotina</taxon>
        <taxon>Dothideomycetes</taxon>
        <taxon>Pleosporomycetidae</taxon>
        <taxon>Pleosporales</taxon>
        <taxon>Massarineae</taxon>
        <taxon>Periconiaceae</taxon>
        <taxon>Periconia</taxon>
    </lineage>
</organism>
<dbReference type="PANTHER" id="PTHR38636">
    <property type="entry name" value="PROTEIN CBG20488"/>
    <property type="match status" value="1"/>
</dbReference>
<evidence type="ECO:0000256" key="1">
    <source>
        <dbReference type="SAM" id="Phobius"/>
    </source>
</evidence>
<protein>
    <submittedName>
        <fullName evidence="2">Uncharacterized protein</fullName>
    </submittedName>
</protein>
<dbReference type="PANTHER" id="PTHR38636:SF1">
    <property type="entry name" value="CHLORIDE CHANNEL PROTEIN CLC-D"/>
    <property type="match status" value="1"/>
</dbReference>
<dbReference type="EMBL" id="KZ805311">
    <property type="protein sequence ID" value="PVI05987.1"/>
    <property type="molecule type" value="Genomic_DNA"/>
</dbReference>
<feature type="transmembrane region" description="Helical" evidence="1">
    <location>
        <begin position="28"/>
        <end position="48"/>
    </location>
</feature>
<dbReference type="Pfam" id="PF08560">
    <property type="entry name" value="DUF1757"/>
    <property type="match status" value="1"/>
</dbReference>
<dbReference type="InterPro" id="IPR013869">
    <property type="entry name" value="DUF1757"/>
</dbReference>
<feature type="transmembrane region" description="Helical" evidence="1">
    <location>
        <begin position="69"/>
        <end position="90"/>
    </location>
</feature>
<evidence type="ECO:0000313" key="2">
    <source>
        <dbReference type="EMBL" id="PVI05987.1"/>
    </source>
</evidence>
<dbReference type="AlphaFoldDB" id="A0A2V1E615"/>
<dbReference type="Proteomes" id="UP000244855">
    <property type="component" value="Unassembled WGS sequence"/>
</dbReference>
<accession>A0A2V1E615</accession>
<keyword evidence="1" id="KW-1133">Transmembrane helix</keyword>
<feature type="transmembrane region" description="Helical" evidence="1">
    <location>
        <begin position="115"/>
        <end position="135"/>
    </location>
</feature>
<sequence length="173" mass="18158">MTSLYPQAPYAEDQPHAHQVLYLHTARAGAMIGSFVSLLTATTSTLLSHRKHNPSPLPVPFRTNLTHTFLTHAPHGLLAGALFGVTATFAQMRGRQEVEWQDRSWRLLGNKGEVWTDWVAVGGAGLGGVVGGMAGSRGKGIGMARGVLGGVGVGMAAGVVFMVGRMGLGKKEG</sequence>
<name>A0A2V1E615_9PLEO</name>
<feature type="transmembrane region" description="Helical" evidence="1">
    <location>
        <begin position="147"/>
        <end position="168"/>
    </location>
</feature>
<reference evidence="2 3" key="1">
    <citation type="journal article" date="2018" name="Sci. Rep.">
        <title>Comparative genomics provides insights into the lifestyle and reveals functional heterogeneity of dark septate endophytic fungi.</title>
        <authorList>
            <person name="Knapp D.G."/>
            <person name="Nemeth J.B."/>
            <person name="Barry K."/>
            <person name="Hainaut M."/>
            <person name="Henrissat B."/>
            <person name="Johnson J."/>
            <person name="Kuo A."/>
            <person name="Lim J.H.P."/>
            <person name="Lipzen A."/>
            <person name="Nolan M."/>
            <person name="Ohm R.A."/>
            <person name="Tamas L."/>
            <person name="Grigoriev I.V."/>
            <person name="Spatafora J.W."/>
            <person name="Nagy L.G."/>
            <person name="Kovacs G.M."/>
        </authorList>
    </citation>
    <scope>NUCLEOTIDE SEQUENCE [LARGE SCALE GENOMIC DNA]</scope>
    <source>
        <strain evidence="2 3">DSE2036</strain>
    </source>
</reference>
<proteinExistence type="predicted"/>
<keyword evidence="1" id="KW-0812">Transmembrane</keyword>
<keyword evidence="3" id="KW-1185">Reference proteome</keyword>